<evidence type="ECO:0000313" key="3">
    <source>
        <dbReference type="Proteomes" id="UP000620075"/>
    </source>
</evidence>
<name>A0A934KDH1_9BACT</name>
<sequence>MRDVLNDVSVSPDFSGLPPNVLHGLQHLTNNAAAVLMLVSGLGIVVSLIMLVLASWTSNPQLSERAKGGLVVSIGAMALLYIGIAVANYSGHLFQ</sequence>
<dbReference type="Pfam" id="PF19607">
    <property type="entry name" value="DUF6112"/>
    <property type="match status" value="1"/>
</dbReference>
<keyword evidence="1" id="KW-0472">Membrane</keyword>
<accession>A0A934KDH1</accession>
<feature type="transmembrane region" description="Helical" evidence="1">
    <location>
        <begin position="68"/>
        <end position="89"/>
    </location>
</feature>
<reference evidence="2 3" key="1">
    <citation type="submission" date="2020-10" db="EMBL/GenBank/DDBJ databases">
        <title>Ca. Dormibacterota MAGs.</title>
        <authorList>
            <person name="Montgomery K."/>
        </authorList>
    </citation>
    <scope>NUCLEOTIDE SEQUENCE [LARGE SCALE GENOMIC DNA]</scope>
    <source>
        <strain evidence="2">SC8811_S16_3</strain>
    </source>
</reference>
<dbReference type="InterPro" id="IPR046094">
    <property type="entry name" value="DUF6112"/>
</dbReference>
<dbReference type="Proteomes" id="UP000620075">
    <property type="component" value="Unassembled WGS sequence"/>
</dbReference>
<keyword evidence="1" id="KW-1133">Transmembrane helix</keyword>
<dbReference type="EMBL" id="JAEKNQ010000005">
    <property type="protein sequence ID" value="MBJ7601682.1"/>
    <property type="molecule type" value="Genomic_DNA"/>
</dbReference>
<gene>
    <name evidence="2" type="ORF">JF888_00550</name>
</gene>
<evidence type="ECO:0000313" key="2">
    <source>
        <dbReference type="EMBL" id="MBJ7601682.1"/>
    </source>
</evidence>
<protein>
    <submittedName>
        <fullName evidence="2">Uncharacterized protein</fullName>
    </submittedName>
</protein>
<dbReference type="RefSeq" id="WP_338176038.1">
    <property type="nucleotide sequence ID" value="NZ_JAEKNQ010000005.1"/>
</dbReference>
<proteinExistence type="predicted"/>
<comment type="caution">
    <text evidence="2">The sequence shown here is derived from an EMBL/GenBank/DDBJ whole genome shotgun (WGS) entry which is preliminary data.</text>
</comment>
<organism evidence="2 3">
    <name type="scientific">Candidatus Dormiibacter inghamiae</name>
    <dbReference type="NCBI Taxonomy" id="3127013"/>
    <lineage>
        <taxon>Bacteria</taxon>
        <taxon>Bacillati</taxon>
        <taxon>Candidatus Dormiibacterota</taxon>
        <taxon>Candidatus Dormibacteria</taxon>
        <taxon>Candidatus Dormibacterales</taxon>
        <taxon>Candidatus Dormibacteraceae</taxon>
        <taxon>Candidatus Dormiibacter</taxon>
    </lineage>
</organism>
<dbReference type="AlphaFoldDB" id="A0A934KDH1"/>
<evidence type="ECO:0000256" key="1">
    <source>
        <dbReference type="SAM" id="Phobius"/>
    </source>
</evidence>
<keyword evidence="1" id="KW-0812">Transmembrane</keyword>
<feature type="transmembrane region" description="Helical" evidence="1">
    <location>
        <begin position="32"/>
        <end position="56"/>
    </location>
</feature>